<evidence type="ECO:0000256" key="2">
    <source>
        <dbReference type="ARBA" id="ARBA00022692"/>
    </source>
</evidence>
<evidence type="ECO:0000256" key="4">
    <source>
        <dbReference type="ARBA" id="ARBA00023136"/>
    </source>
</evidence>
<evidence type="ECO:0000256" key="5">
    <source>
        <dbReference type="SAM" id="MobiDB-lite"/>
    </source>
</evidence>
<dbReference type="Pfam" id="PF00083">
    <property type="entry name" value="Sugar_tr"/>
    <property type="match status" value="1"/>
</dbReference>
<feature type="domain" description="Major facilitator superfamily (MFS) profile" evidence="7">
    <location>
        <begin position="38"/>
        <end position="468"/>
    </location>
</feature>
<evidence type="ECO:0000313" key="9">
    <source>
        <dbReference type="Proteomes" id="UP000663855"/>
    </source>
</evidence>
<dbReference type="GO" id="GO:0046943">
    <property type="term" value="F:carboxylic acid transmembrane transporter activity"/>
    <property type="evidence" value="ECO:0007669"/>
    <property type="project" value="TreeGrafter"/>
</dbReference>
<reference evidence="8" key="1">
    <citation type="submission" date="2021-02" db="EMBL/GenBank/DDBJ databases">
        <authorList>
            <person name="Nowell W R."/>
        </authorList>
    </citation>
    <scope>NUCLEOTIDE SEQUENCE</scope>
</reference>
<keyword evidence="4 6" id="KW-0472">Membrane</keyword>
<feature type="transmembrane region" description="Helical" evidence="6">
    <location>
        <begin position="273"/>
        <end position="291"/>
    </location>
</feature>
<evidence type="ECO:0000256" key="3">
    <source>
        <dbReference type="ARBA" id="ARBA00022989"/>
    </source>
</evidence>
<gene>
    <name evidence="8" type="ORF">CJN711_LOCUS7233</name>
</gene>
<accession>A0A814PEU5</accession>
<dbReference type="PANTHER" id="PTHR23508:SF10">
    <property type="entry name" value="CARBOXYLIC ACID TRANSPORTER PROTEIN HOMOLOG"/>
    <property type="match status" value="1"/>
</dbReference>
<organism evidence="8 9">
    <name type="scientific">Rotaria magnacalcarata</name>
    <dbReference type="NCBI Taxonomy" id="392030"/>
    <lineage>
        <taxon>Eukaryota</taxon>
        <taxon>Metazoa</taxon>
        <taxon>Spiralia</taxon>
        <taxon>Gnathifera</taxon>
        <taxon>Rotifera</taxon>
        <taxon>Eurotatoria</taxon>
        <taxon>Bdelloidea</taxon>
        <taxon>Philodinida</taxon>
        <taxon>Philodinidae</taxon>
        <taxon>Rotaria</taxon>
    </lineage>
</organism>
<evidence type="ECO:0000256" key="1">
    <source>
        <dbReference type="ARBA" id="ARBA00004141"/>
    </source>
</evidence>
<evidence type="ECO:0000313" key="8">
    <source>
        <dbReference type="EMBL" id="CAF1102725.1"/>
    </source>
</evidence>
<dbReference type="AlphaFoldDB" id="A0A814PEU5"/>
<dbReference type="EMBL" id="CAJNOV010002413">
    <property type="protein sequence ID" value="CAF1102725.1"/>
    <property type="molecule type" value="Genomic_DNA"/>
</dbReference>
<dbReference type="CDD" id="cd17316">
    <property type="entry name" value="MFS_SV2_like"/>
    <property type="match status" value="1"/>
</dbReference>
<comment type="subcellular location">
    <subcellularLocation>
        <location evidence="1">Membrane</location>
        <topology evidence="1">Multi-pass membrane protein</topology>
    </subcellularLocation>
</comment>
<dbReference type="Proteomes" id="UP000663855">
    <property type="component" value="Unassembled WGS sequence"/>
</dbReference>
<sequence length="510" mass="56169">MKIGKYLVTRFTTLAPPGVVPANPIKLLRMLNRQQTAFFLVAFFAWTLDAFDFFSVTLNIIEIGKDAFDFFSVTLNVIEIGKTFYKSVAHITWGITVTLMLRSVGAIVFGIAGDRFGRKWPFVINIAFYATLEILTGFCTTYGQFIVCRALFGVAMGGIYGNCATTALEDAPEDARGLLSGILQQGYAMGYLLAAAFNMAITHNQPYGWRALFWLAGFLPLLVALWRIFLPETKTFLSIEEARKAGKTKDEAGHEVSAAQAVIDSIRPTLKKYWMTLIYLILMMTGFNFLAHGSQDLYPTFLSNQLQFSTGLVTITTIVSNCGALIGGSLIGYFSSFFGRRLSIIIVLIAGAALIPAYLLPRNKTIMIGAFFQQLCVQGAWGVVPIHLIELAPDEFRSFVVGTAYQLGNLISSASSTIEASLGQRFPLESDSETTAIHRFDYGKVMAIFLACTYVYLLIIILLGPEKRYAKNDKDTATELINKGVKNDGAQSKLLATPEDGQKKQTLENA</sequence>
<feature type="transmembrane region" description="Helical" evidence="6">
    <location>
        <begin position="186"/>
        <end position="205"/>
    </location>
</feature>
<proteinExistence type="predicted"/>
<name>A0A814PEU5_9BILA</name>
<dbReference type="InterPro" id="IPR036259">
    <property type="entry name" value="MFS_trans_sf"/>
</dbReference>
<keyword evidence="2 6" id="KW-0812">Transmembrane</keyword>
<feature type="transmembrane region" description="Helical" evidence="6">
    <location>
        <begin position="311"/>
        <end position="335"/>
    </location>
</feature>
<dbReference type="InterPro" id="IPR020846">
    <property type="entry name" value="MFS_dom"/>
</dbReference>
<feature type="transmembrane region" description="Helical" evidence="6">
    <location>
        <begin position="37"/>
        <end position="61"/>
    </location>
</feature>
<comment type="caution">
    <text evidence="8">The sequence shown here is derived from an EMBL/GenBank/DDBJ whole genome shotgun (WGS) entry which is preliminary data.</text>
</comment>
<evidence type="ECO:0000256" key="6">
    <source>
        <dbReference type="SAM" id="Phobius"/>
    </source>
</evidence>
<dbReference type="PROSITE" id="PS50850">
    <property type="entry name" value="MFS"/>
    <property type="match status" value="1"/>
</dbReference>
<evidence type="ECO:0000259" key="7">
    <source>
        <dbReference type="PROSITE" id="PS50850"/>
    </source>
</evidence>
<dbReference type="SUPFAM" id="SSF103473">
    <property type="entry name" value="MFS general substrate transporter"/>
    <property type="match status" value="1"/>
</dbReference>
<dbReference type="InterPro" id="IPR005828">
    <property type="entry name" value="MFS_sugar_transport-like"/>
</dbReference>
<feature type="transmembrane region" description="Helical" evidence="6">
    <location>
        <begin position="211"/>
        <end position="230"/>
    </location>
</feature>
<protein>
    <recommendedName>
        <fullName evidence="7">Major facilitator superfamily (MFS) profile domain-containing protein</fullName>
    </recommendedName>
</protein>
<keyword evidence="3 6" id="KW-1133">Transmembrane helix</keyword>
<dbReference type="PANTHER" id="PTHR23508">
    <property type="entry name" value="CARBOXYLIC ACID TRANSPORTER PROTEIN HOMOLOG"/>
    <property type="match status" value="1"/>
</dbReference>
<feature type="compositionally biased region" description="Basic and acidic residues" evidence="5">
    <location>
        <begin position="500"/>
        <end position="510"/>
    </location>
</feature>
<feature type="transmembrane region" description="Helical" evidence="6">
    <location>
        <begin position="445"/>
        <end position="464"/>
    </location>
</feature>
<feature type="transmembrane region" description="Helical" evidence="6">
    <location>
        <begin position="342"/>
        <end position="360"/>
    </location>
</feature>
<feature type="transmembrane region" description="Helical" evidence="6">
    <location>
        <begin position="91"/>
        <end position="112"/>
    </location>
</feature>
<dbReference type="GO" id="GO:0005886">
    <property type="term" value="C:plasma membrane"/>
    <property type="evidence" value="ECO:0007669"/>
    <property type="project" value="TreeGrafter"/>
</dbReference>
<feature type="region of interest" description="Disordered" evidence="5">
    <location>
        <begin position="491"/>
        <end position="510"/>
    </location>
</feature>
<dbReference type="Gene3D" id="1.20.1250.20">
    <property type="entry name" value="MFS general substrate transporter like domains"/>
    <property type="match status" value="2"/>
</dbReference>